<feature type="active site" evidence="8">
    <location>
        <position position="331"/>
    </location>
</feature>
<comment type="caution">
    <text evidence="10">The sequence shown here is derived from an EMBL/GenBank/DDBJ whole genome shotgun (WGS) entry which is preliminary data.</text>
</comment>
<feature type="binding site" evidence="8">
    <location>
        <position position="329"/>
    </location>
    <ligand>
        <name>Mn(2+)</name>
        <dbReference type="ChEBI" id="CHEBI:29035"/>
        <label>2</label>
    </ligand>
</feature>
<comment type="cofactor">
    <cofactor evidence="8">
        <name>Mn(2+)</name>
        <dbReference type="ChEBI" id="CHEBI:29035"/>
    </cofactor>
    <text evidence="8">Binds 2 manganese ions per subunit.</text>
</comment>
<feature type="domain" description="Cytosol aminopeptidase" evidence="9">
    <location>
        <begin position="325"/>
        <end position="332"/>
    </location>
</feature>
<keyword evidence="4 8" id="KW-0031">Aminopeptidase</keyword>
<dbReference type="InterPro" id="IPR023042">
    <property type="entry name" value="Peptidase_M17_leu_NH2_pept"/>
</dbReference>
<accession>A0A3A3ZND0</accession>
<feature type="binding site" evidence="8">
    <location>
        <position position="329"/>
    </location>
    <ligand>
        <name>Mn(2+)</name>
        <dbReference type="ChEBI" id="CHEBI:29035"/>
        <label>1</label>
    </ligand>
</feature>
<gene>
    <name evidence="8" type="primary">pepA</name>
    <name evidence="10" type="ORF">D5H78_03560</name>
</gene>
<comment type="catalytic activity">
    <reaction evidence="2 8">
        <text>Release of an N-terminal amino acid, preferentially leucine, but not glutamic or aspartic acids.</text>
        <dbReference type="EC" id="3.4.11.10"/>
    </reaction>
</comment>
<feature type="binding site" evidence="8">
    <location>
        <position position="245"/>
    </location>
    <ligand>
        <name>Mn(2+)</name>
        <dbReference type="ChEBI" id="CHEBI:29035"/>
        <label>2</label>
    </ligand>
</feature>
<evidence type="ECO:0000313" key="11">
    <source>
        <dbReference type="Proteomes" id="UP000265614"/>
    </source>
</evidence>
<evidence type="ECO:0000256" key="1">
    <source>
        <dbReference type="ARBA" id="ARBA00000135"/>
    </source>
</evidence>
<comment type="function">
    <text evidence="7 8">Presumably involved in the processing and regular turnover of intracellular proteins. Catalyzes the removal of unsubstituted N-terminal amino acids from various peptides.</text>
</comment>
<dbReference type="Pfam" id="PF02789">
    <property type="entry name" value="Peptidase_M17_N"/>
    <property type="match status" value="1"/>
</dbReference>
<dbReference type="GO" id="GO:0005737">
    <property type="term" value="C:cytoplasm"/>
    <property type="evidence" value="ECO:0007669"/>
    <property type="project" value="UniProtKB-SubCell"/>
</dbReference>
<dbReference type="GO" id="GO:0070006">
    <property type="term" value="F:metalloaminopeptidase activity"/>
    <property type="evidence" value="ECO:0007669"/>
    <property type="project" value="InterPro"/>
</dbReference>
<dbReference type="InterPro" id="IPR011356">
    <property type="entry name" value="Leucine_aapep/pepB"/>
</dbReference>
<comment type="subcellular location">
    <subcellularLocation>
        <location evidence="8">Cytoplasm</location>
    </subcellularLocation>
</comment>
<keyword evidence="8" id="KW-0479">Metal-binding</keyword>
<dbReference type="GO" id="GO:0006508">
    <property type="term" value="P:proteolysis"/>
    <property type="evidence" value="ECO:0007669"/>
    <property type="project" value="UniProtKB-KW"/>
</dbReference>
<feature type="binding site" evidence="8">
    <location>
        <position position="327"/>
    </location>
    <ligand>
        <name>Mn(2+)</name>
        <dbReference type="ChEBI" id="CHEBI:29035"/>
        <label>1</label>
    </ligand>
</feature>
<sequence length="486" mass="49502">MVWLRPGDDGPVLDPAAAGVGEALGVDLADEAARAGARGSEAEVNAVPVRAEGVAVEVVLLAGAGDGTPRALRRAGAALARRARGRRALAAALPEAVEGPRDEAARALGEGLALAAYAFPRRGTTPPQPGAQGGALGRLLLVERGAAEPLRRAAATARAVATARDLANTPADVEDPAWLAARAGELLEGAGVALRVRDEAELAEEGFGGVLAVGAGSARPPRLLEMAYEPEGAGRRTPHVVLVGKGITFDSGGLSLKPREAMVPMKTDMAAGGAVVAVMTALAELGVTARVTALVPAAENLPGASAMRPGDVVTHYGGRTVEVLNTDAEGRLVLADALAYADAVLDPDVVVDIATLTGAASLGLGRRHGALYSGDDDLAAALVAAGVASGDALWRMPLVEDYRRAMDSPVADLSNISRDSTVSGGSITAALFLREFAGGRRWAHLDVAGPARADGDEHEVTKGGTGFGTRVLLRWLEGLGGGRRRR</sequence>
<comment type="similarity">
    <text evidence="3 8">Belongs to the peptidase M17 family.</text>
</comment>
<evidence type="ECO:0000256" key="7">
    <source>
        <dbReference type="ARBA" id="ARBA00049972"/>
    </source>
</evidence>
<evidence type="ECO:0000313" key="10">
    <source>
        <dbReference type="EMBL" id="RJK98411.1"/>
    </source>
</evidence>
<dbReference type="PANTHER" id="PTHR11963:SF20">
    <property type="entry name" value="PEPTIDASE B"/>
    <property type="match status" value="1"/>
</dbReference>
<dbReference type="EMBL" id="QZEZ01000001">
    <property type="protein sequence ID" value="RJK98411.1"/>
    <property type="molecule type" value="Genomic_DNA"/>
</dbReference>
<evidence type="ECO:0000259" key="9">
    <source>
        <dbReference type="PROSITE" id="PS00631"/>
    </source>
</evidence>
<name>A0A3A3ZND0_9ACTN</name>
<dbReference type="SUPFAM" id="SSF53187">
    <property type="entry name" value="Zn-dependent exopeptidases"/>
    <property type="match status" value="1"/>
</dbReference>
<proteinExistence type="inferred from homology"/>
<dbReference type="SUPFAM" id="SSF52949">
    <property type="entry name" value="Macro domain-like"/>
    <property type="match status" value="1"/>
</dbReference>
<protein>
    <recommendedName>
        <fullName evidence="8">Probable cytosol aminopeptidase</fullName>
        <ecNumber evidence="8">3.4.11.1</ecNumber>
    </recommendedName>
    <alternativeName>
        <fullName evidence="8">Leucine aminopeptidase</fullName>
        <shortName evidence="8">LAP</shortName>
        <ecNumber evidence="8">3.4.11.10</ecNumber>
    </alternativeName>
    <alternativeName>
        <fullName evidence="8">Leucyl aminopeptidase</fullName>
    </alternativeName>
</protein>
<dbReference type="InterPro" id="IPR008283">
    <property type="entry name" value="Peptidase_M17_N"/>
</dbReference>
<evidence type="ECO:0000256" key="2">
    <source>
        <dbReference type="ARBA" id="ARBA00000967"/>
    </source>
</evidence>
<dbReference type="PANTHER" id="PTHR11963">
    <property type="entry name" value="LEUCINE AMINOPEPTIDASE-RELATED"/>
    <property type="match status" value="1"/>
</dbReference>
<evidence type="ECO:0000256" key="4">
    <source>
        <dbReference type="ARBA" id="ARBA00022438"/>
    </source>
</evidence>
<dbReference type="InterPro" id="IPR043472">
    <property type="entry name" value="Macro_dom-like"/>
</dbReference>
<keyword evidence="6 8" id="KW-0378">Hydrolase</keyword>
<dbReference type="EC" id="3.4.11.10" evidence="8"/>
<dbReference type="OrthoDB" id="9809354at2"/>
<evidence type="ECO:0000256" key="6">
    <source>
        <dbReference type="ARBA" id="ARBA00022801"/>
    </source>
</evidence>
<dbReference type="Proteomes" id="UP000265614">
    <property type="component" value="Unassembled WGS sequence"/>
</dbReference>
<feature type="binding site" evidence="8">
    <location>
        <position position="250"/>
    </location>
    <ligand>
        <name>Mn(2+)</name>
        <dbReference type="ChEBI" id="CHEBI:29035"/>
        <label>1</label>
    </ligand>
</feature>
<keyword evidence="5 8" id="KW-0645">Protease</keyword>
<dbReference type="Gene3D" id="3.40.220.10">
    <property type="entry name" value="Leucine Aminopeptidase, subunit E, domain 1"/>
    <property type="match status" value="1"/>
</dbReference>
<evidence type="ECO:0000256" key="3">
    <source>
        <dbReference type="ARBA" id="ARBA00009528"/>
    </source>
</evidence>
<reference evidence="10 11" key="1">
    <citation type="submission" date="2018-09" db="EMBL/GenBank/DDBJ databases">
        <title>YIM 75000 draft genome.</title>
        <authorList>
            <person name="Tang S."/>
            <person name="Feng Y."/>
        </authorList>
    </citation>
    <scope>NUCLEOTIDE SEQUENCE [LARGE SCALE GENOMIC DNA]</scope>
    <source>
        <strain evidence="10 11">YIM 75000</strain>
    </source>
</reference>
<feature type="binding site" evidence="8">
    <location>
        <position position="268"/>
    </location>
    <ligand>
        <name>Mn(2+)</name>
        <dbReference type="ChEBI" id="CHEBI:29035"/>
        <label>2</label>
    </ligand>
</feature>
<keyword evidence="8" id="KW-0963">Cytoplasm</keyword>
<keyword evidence="8" id="KW-0464">Manganese</keyword>
<dbReference type="CDD" id="cd00433">
    <property type="entry name" value="Peptidase_M17"/>
    <property type="match status" value="1"/>
</dbReference>
<dbReference type="Gene3D" id="3.40.630.10">
    <property type="entry name" value="Zn peptidases"/>
    <property type="match status" value="1"/>
</dbReference>
<organism evidence="10 11">
    <name type="scientific">Vallicoccus soli</name>
    <dbReference type="NCBI Taxonomy" id="2339232"/>
    <lineage>
        <taxon>Bacteria</taxon>
        <taxon>Bacillati</taxon>
        <taxon>Actinomycetota</taxon>
        <taxon>Actinomycetes</taxon>
        <taxon>Motilibacterales</taxon>
        <taxon>Vallicoccaceae</taxon>
        <taxon>Vallicoccus</taxon>
    </lineage>
</organism>
<dbReference type="PRINTS" id="PR00481">
    <property type="entry name" value="LAMNOPPTDASE"/>
</dbReference>
<dbReference type="InterPro" id="IPR000819">
    <property type="entry name" value="Peptidase_M17_C"/>
</dbReference>
<evidence type="ECO:0000256" key="5">
    <source>
        <dbReference type="ARBA" id="ARBA00022670"/>
    </source>
</evidence>
<dbReference type="GO" id="GO:0030145">
    <property type="term" value="F:manganese ion binding"/>
    <property type="evidence" value="ECO:0007669"/>
    <property type="project" value="UniProtKB-UniRule"/>
</dbReference>
<dbReference type="AlphaFoldDB" id="A0A3A3ZND0"/>
<comment type="catalytic activity">
    <reaction evidence="1 8">
        <text>Release of an N-terminal amino acid, Xaa-|-Yaa-, in which Xaa is preferably Leu, but may be other amino acids including Pro although not Arg or Lys, and Yaa may be Pro. Amino acid amides and methyl esters are also readily hydrolyzed, but rates on arylamides are exceedingly low.</text>
        <dbReference type="EC" id="3.4.11.1"/>
    </reaction>
</comment>
<dbReference type="EC" id="3.4.11.1" evidence="8"/>
<dbReference type="PROSITE" id="PS00631">
    <property type="entry name" value="CYTOSOL_AP"/>
    <property type="match status" value="1"/>
</dbReference>
<dbReference type="Pfam" id="PF00883">
    <property type="entry name" value="Peptidase_M17"/>
    <property type="match status" value="1"/>
</dbReference>
<dbReference type="HAMAP" id="MF_00181">
    <property type="entry name" value="Cytosol_peptidase_M17"/>
    <property type="match status" value="1"/>
</dbReference>
<evidence type="ECO:0000256" key="8">
    <source>
        <dbReference type="HAMAP-Rule" id="MF_00181"/>
    </source>
</evidence>
<feature type="active site" evidence="8">
    <location>
        <position position="257"/>
    </location>
</feature>
<keyword evidence="11" id="KW-1185">Reference proteome</keyword>
<feature type="binding site" evidence="8">
    <location>
        <position position="250"/>
    </location>
    <ligand>
        <name>Mn(2+)</name>
        <dbReference type="ChEBI" id="CHEBI:29035"/>
        <label>2</label>
    </ligand>
</feature>